<dbReference type="OrthoDB" id="3575414at2"/>
<evidence type="ECO:0000313" key="2">
    <source>
        <dbReference type="Proteomes" id="UP000291591"/>
    </source>
</evidence>
<dbReference type="RefSeq" id="WP_130289064.1">
    <property type="nucleotide sequence ID" value="NZ_SHKL01000001.1"/>
</dbReference>
<evidence type="ECO:0000313" key="1">
    <source>
        <dbReference type="EMBL" id="RZT84468.1"/>
    </source>
</evidence>
<sequence length="256" mass="27678">MGHAGYEVVLLRHGQTVGYENDLGLTDLGEQQASERGKALAAELEPGTRVVLPHARSARATATAVVLRRELLAALGDASGVDVGTLYPEPWFDNLRISIEGESLDANVAMARRLRLPDGELPDWARELDRFDTDHRAIAAAGGPIEFWVSTPTTFFEPPNLTVHRLWAGITALAPDDADERRVALVATHSAPMRAFLNAVLGRDPGEPENLEDVRIRVAPDGAATVTYRGEQTAFTGPPPIPPWFDAAFLAAHGRP</sequence>
<name>A0A4Q7UU89_PSEST</name>
<gene>
    <name evidence="1" type="ORF">EV383_1310</name>
</gene>
<keyword evidence="2" id="KW-1185">Reference proteome</keyword>
<accession>A0A4Q7UU89</accession>
<dbReference type="InterPro" id="IPR029033">
    <property type="entry name" value="His_PPase_superfam"/>
</dbReference>
<dbReference type="Gene3D" id="3.40.50.1240">
    <property type="entry name" value="Phosphoglycerate mutase-like"/>
    <property type="match status" value="1"/>
</dbReference>
<dbReference type="SUPFAM" id="SSF53254">
    <property type="entry name" value="Phosphoglycerate mutase-like"/>
    <property type="match status" value="1"/>
</dbReference>
<protein>
    <submittedName>
        <fullName evidence="1">Broad specificity phosphatase PhoE</fullName>
    </submittedName>
</protein>
<dbReference type="InterPro" id="IPR013078">
    <property type="entry name" value="His_Pase_superF_clade-1"/>
</dbReference>
<comment type="caution">
    <text evidence="1">The sequence shown here is derived from an EMBL/GenBank/DDBJ whole genome shotgun (WGS) entry which is preliminary data.</text>
</comment>
<dbReference type="SMART" id="SM00855">
    <property type="entry name" value="PGAM"/>
    <property type="match status" value="1"/>
</dbReference>
<dbReference type="AlphaFoldDB" id="A0A4Q7UU89"/>
<dbReference type="EMBL" id="SHKL01000001">
    <property type="protein sequence ID" value="RZT84468.1"/>
    <property type="molecule type" value="Genomic_DNA"/>
</dbReference>
<dbReference type="Proteomes" id="UP000291591">
    <property type="component" value="Unassembled WGS sequence"/>
</dbReference>
<organism evidence="1 2">
    <name type="scientific">Pseudonocardia sediminis</name>
    <dbReference type="NCBI Taxonomy" id="1397368"/>
    <lineage>
        <taxon>Bacteria</taxon>
        <taxon>Bacillati</taxon>
        <taxon>Actinomycetota</taxon>
        <taxon>Actinomycetes</taxon>
        <taxon>Pseudonocardiales</taxon>
        <taxon>Pseudonocardiaceae</taxon>
        <taxon>Pseudonocardia</taxon>
    </lineage>
</organism>
<reference evidence="1 2" key="1">
    <citation type="submission" date="2019-02" db="EMBL/GenBank/DDBJ databases">
        <title>Sequencing the genomes of 1000 actinobacteria strains.</title>
        <authorList>
            <person name="Klenk H.-P."/>
        </authorList>
    </citation>
    <scope>NUCLEOTIDE SEQUENCE [LARGE SCALE GENOMIC DNA]</scope>
    <source>
        <strain evidence="1 2">DSM 45779</strain>
    </source>
</reference>
<proteinExistence type="predicted"/>